<evidence type="ECO:0000256" key="1">
    <source>
        <dbReference type="SAM" id="MobiDB-lite"/>
    </source>
</evidence>
<dbReference type="InterPro" id="IPR016181">
    <property type="entry name" value="Acyl_CoA_acyltransferase"/>
</dbReference>
<proteinExistence type="predicted"/>
<dbReference type="PANTHER" id="PTHR36174:SF1">
    <property type="entry name" value="LIPID II:GLYCINE GLYCYLTRANSFERASE"/>
    <property type="match status" value="1"/>
</dbReference>
<gene>
    <name evidence="3" type="ORF">EV216_108145</name>
</gene>
<dbReference type="InterPro" id="IPR038740">
    <property type="entry name" value="BioF2-like_GNAT_dom"/>
</dbReference>
<name>A0A4R1YWZ9_9RHOB</name>
<dbReference type="PANTHER" id="PTHR36174">
    <property type="entry name" value="LIPID II:GLYCINE GLYCYLTRANSFERASE"/>
    <property type="match status" value="1"/>
</dbReference>
<evidence type="ECO:0000313" key="4">
    <source>
        <dbReference type="Proteomes" id="UP000295277"/>
    </source>
</evidence>
<reference evidence="3 4" key="1">
    <citation type="submission" date="2019-03" db="EMBL/GenBank/DDBJ databases">
        <title>Genomic Encyclopedia of Type Strains, Phase IV (KMG-IV): sequencing the most valuable type-strain genomes for metagenomic binning, comparative biology and taxonomic classification.</title>
        <authorList>
            <person name="Goeker M."/>
        </authorList>
    </citation>
    <scope>NUCLEOTIDE SEQUENCE [LARGE SCALE GENOMIC DNA]</scope>
    <source>
        <strain evidence="3 4">DSM 21153</strain>
    </source>
</reference>
<dbReference type="AlphaFoldDB" id="A0A4R1YWZ9"/>
<accession>A0A4R1YWZ9</accession>
<dbReference type="EMBL" id="SLVM01000008">
    <property type="protein sequence ID" value="TCM85293.1"/>
    <property type="molecule type" value="Genomic_DNA"/>
</dbReference>
<dbReference type="Gene3D" id="3.40.630.30">
    <property type="match status" value="2"/>
</dbReference>
<dbReference type="RefSeq" id="WP_243642007.1">
    <property type="nucleotide sequence ID" value="NZ_SLVM01000008.1"/>
</dbReference>
<evidence type="ECO:0000313" key="3">
    <source>
        <dbReference type="EMBL" id="TCM85293.1"/>
    </source>
</evidence>
<feature type="domain" description="BioF2-like acetyltransferase" evidence="2">
    <location>
        <begin position="148"/>
        <end position="270"/>
    </location>
</feature>
<dbReference type="Pfam" id="PF13480">
    <property type="entry name" value="Acetyltransf_6"/>
    <property type="match status" value="1"/>
</dbReference>
<sequence>MTIAWTEAKLPRPPEGAGLPMQQHPTHGAVCTALGRAVRWLEWRDDGRVMATAQVLSRAWPLVGRVALVSRGPVLAPGLPTETARDALAALIATLRAGHRGVIVTPEPVAGADPMAGGPWLSMMTGGHVARLPLAPDICALRAGLHQKWRNRLRRAESGGLAVAETALPDDPGHWLLREEAAQARARRYGRLPPAYALAWAQAGETLRVSAQAGDRPIAGMLFLIHRPWASYHMGWSSPEGRAANAHTLLLWRAIVALKARGIAALELGLLDTETAPDLARFKLGTGAAAVPLGASWLDAPGSRTVAALARAAAFAQSRISR</sequence>
<protein>
    <submittedName>
        <fullName evidence="3">Acetyltransferase (GNAT) family protein</fullName>
    </submittedName>
</protein>
<dbReference type="SUPFAM" id="SSF55729">
    <property type="entry name" value="Acyl-CoA N-acyltransferases (Nat)"/>
    <property type="match status" value="1"/>
</dbReference>
<keyword evidence="4" id="KW-1185">Reference proteome</keyword>
<keyword evidence="3" id="KW-0808">Transferase</keyword>
<feature type="region of interest" description="Disordered" evidence="1">
    <location>
        <begin position="1"/>
        <end position="23"/>
    </location>
</feature>
<organism evidence="3 4">
    <name type="scientific">Rhodovulum steppense</name>
    <dbReference type="NCBI Taxonomy" id="540251"/>
    <lineage>
        <taxon>Bacteria</taxon>
        <taxon>Pseudomonadati</taxon>
        <taxon>Pseudomonadota</taxon>
        <taxon>Alphaproteobacteria</taxon>
        <taxon>Rhodobacterales</taxon>
        <taxon>Paracoccaceae</taxon>
        <taxon>Rhodovulum</taxon>
    </lineage>
</organism>
<dbReference type="GO" id="GO:0016740">
    <property type="term" value="F:transferase activity"/>
    <property type="evidence" value="ECO:0007669"/>
    <property type="project" value="UniProtKB-KW"/>
</dbReference>
<evidence type="ECO:0000259" key="2">
    <source>
        <dbReference type="Pfam" id="PF13480"/>
    </source>
</evidence>
<dbReference type="InterPro" id="IPR050644">
    <property type="entry name" value="PG_Glycine_Bridge_Synth"/>
</dbReference>
<comment type="caution">
    <text evidence="3">The sequence shown here is derived from an EMBL/GenBank/DDBJ whole genome shotgun (WGS) entry which is preliminary data.</text>
</comment>
<dbReference type="Proteomes" id="UP000295277">
    <property type="component" value="Unassembled WGS sequence"/>
</dbReference>